<sequence length="1925" mass="219201">MSGSEEQNHAAMEKESHETLPLLPGSQTRMEGIFDTNSDQMRFGAQAPMDREEYEHLLSIPEMEAVGAGQAQGKASQSSGGGTVSVPDSTPGVQHSDEAQMDTQAGSSGGKRKSHLDPSQSNPKPAGSTGSTVKNAWSVPLKSTMKAKQAEDPTGSLLQPYLANLDPSWGRNVSADRLLKVFHSIKQHELPGERKNIAYIQPDPWWTKIRIEQLEKGGLILHTMDISPTRAQVVEWAEVRLKHDLGLDIIQIRALSRKHFLISLASEEQRTEALAAKEPFFMFRKMVFLSPWSHDFNPTKLYANILPVWLDLPRVHPLVEQYGDAMLDVIGEVLYKTIDKQTNQYSNISACVLIDLAKPLKDTVDIIVYGEVIWSQIIHYRRLPDTCFNCQQRGHWVRECPKWGQVEAQKEDDSIDNGAPGKGKSKSEEDATNPSAPSTSLASLAKKQVPEKTDSKADADGFLMVTRRKPKRNQRKSTVLDKGGQFRVGATSKPKYRDPNARAFRRAAGSFTEESSEKSSSDTSEEGEDYSTDEEMRDSADKQDEENTKVTEAGTEMDGDMSDLQGINSQDLPTLSHLQQELHQDSVDTTSTTGKRMLEPGKQREEVESHLMRAFVNEAFSPDPMIIEKRRVKDGEDALGFRRQSLHPASTRAQLFEDLDGDSKKGPAGQGGPRTQESRIRNLQKDKSAEKSQASGTGRDQRKGNKPGQGRGGKAKKTTILALQELKVTGWKLERRLQSILPDGRYIVDYSRKGKGRVGLFLHSSFTILDEGASGQGFGSWAKIRVGTKEFGVIAVHAPNKRRNRIRAWKWLEEIIQTGDWVVMGDLNQVDRRCDTVGPSPLVHGSEERLWRSIVQEKDMADCYIDAVIQRGPVFTRQAQRRGRLDRARLDRVYITDRGAWIDHVAFIQHFGGVTTADHIPVLVKLILEQSEGSSKPARSYFKLNDNVLKEQGNMEEVKRLWEDHDPSCADPRRKWREAWSRVKKWCQQHKSSWELESEKLKDLRKQLDDERTKLSTSASEEEVRVITELETKIIEMEQREADLWRKRSRARWLAQGEAPTKFFFSLAKANFTKERIHALEDPQLGVLTSHKGILDYVHGQYAELYDAQVEGRENRLARVNILQLLDRKLTREDATTLDASPEDEEIEEIVHSLKAGRAPGLDGVTTDFIQKCWSFIKEDCCNMVRAFWSCKSLLERDVRGCIKLLPKSEDRKYLKNWRPVTLMSCTYKIISKLIASRIRKFLPQLVAVEQTGFIPGRRIDDNVMTLKLAEEWSTVADEDNLFVKLDFSKAFDRVSFKYMWGVLLNLGFSQGTVNRIKALMVGGTSWAALNMQKSLVLALGRREAPDWVRSSGCEIAGRTTRFKFLGVWSGRAVLSKEIADEMVKNIEKRLKLWANRYLPWKSRLLLIRHVCAAIPMHQLMAIGLDKKGISKVDGLLRNFLWGWTAEKKPKTALIAWDKLHFPKDRGGLGWCPMEVKVKSFLARKVMRIIDGDDVGWIRLANAIITRAASFRVPIRNWRPPEILLLNPITRITGAPTLSRLLGAWKEVKTHLGRNKEDITVSPDLSIDKLEAILAYNNQQLLGVLKRARKWWRKLKWTRAADFMSEGDLMEITEQELRQSGVFLDEENRILLQNTLEEFNKLRRSEGDIQHSPGWEWRGTEYRGNPWHLDRRTIQKTLYGSWLQKNAPPDSVNHSFGLGAAIWRKLWSSATNFRVKTEIWRYAHEGFFTNMRAWKMGVRDWDCTWCGEPETVEHMIWLCRRLKPRALRIQEFCQTRERQLEINWSFLTCIETAILQAHTNTAALTLLSYWIPNIWSERNSMLFEGVRTEVPVRVIIRRSTQEVLASAQTSEAATANRTQSINSLEEWYRRETGYSGDDESSLDSQIARSYSCEEIHLTHPTEGRVESVGSEFRPAQSSEGRQDAY</sequence>
<keyword evidence="2" id="KW-0175">Coiled coil</keyword>
<feature type="compositionally biased region" description="Polar residues" evidence="3">
    <location>
        <begin position="565"/>
        <end position="579"/>
    </location>
</feature>
<dbReference type="Gene3D" id="4.10.60.10">
    <property type="entry name" value="Zinc finger, CCHC-type"/>
    <property type="match status" value="1"/>
</dbReference>
<dbReference type="InterPro" id="IPR001878">
    <property type="entry name" value="Znf_CCHC"/>
</dbReference>
<comment type="caution">
    <text evidence="5">The sequence shown here is derived from an EMBL/GenBank/DDBJ whole genome shotgun (WGS) entry which is preliminary data.</text>
</comment>
<feature type="compositionally biased region" description="Acidic residues" evidence="3">
    <location>
        <begin position="523"/>
        <end position="536"/>
    </location>
</feature>
<dbReference type="Proteomes" id="UP001633002">
    <property type="component" value="Unassembled WGS sequence"/>
</dbReference>
<feature type="region of interest" description="Disordered" evidence="3">
    <location>
        <begin position="1898"/>
        <end position="1925"/>
    </location>
</feature>
<dbReference type="CDD" id="cd01650">
    <property type="entry name" value="RT_nLTR_like"/>
    <property type="match status" value="1"/>
</dbReference>
<keyword evidence="6" id="KW-1185">Reference proteome</keyword>
<keyword evidence="1" id="KW-0862">Zinc</keyword>
<dbReference type="InterPro" id="IPR036691">
    <property type="entry name" value="Endo/exonu/phosph_ase_sf"/>
</dbReference>
<dbReference type="SMART" id="SM00343">
    <property type="entry name" value="ZnF_C2HC"/>
    <property type="match status" value="1"/>
</dbReference>
<feature type="compositionally biased region" description="Polar residues" evidence="3">
    <location>
        <begin position="25"/>
        <end position="40"/>
    </location>
</feature>
<keyword evidence="1" id="KW-0863">Zinc-finger</keyword>
<feature type="compositionally biased region" description="Basic and acidic residues" evidence="3">
    <location>
        <begin position="537"/>
        <end position="549"/>
    </location>
</feature>
<evidence type="ECO:0000259" key="4">
    <source>
        <dbReference type="PROSITE" id="PS50158"/>
    </source>
</evidence>
<feature type="coiled-coil region" evidence="2">
    <location>
        <begin position="991"/>
        <end position="1021"/>
    </location>
</feature>
<feature type="compositionally biased region" description="Basic and acidic residues" evidence="3">
    <location>
        <begin position="448"/>
        <end position="459"/>
    </location>
</feature>
<reference evidence="5 6" key="1">
    <citation type="submission" date="2024-09" db="EMBL/GenBank/DDBJ databases">
        <title>Chromosome-scale assembly of Riccia sorocarpa.</title>
        <authorList>
            <person name="Paukszto L."/>
        </authorList>
    </citation>
    <scope>NUCLEOTIDE SEQUENCE [LARGE SCALE GENOMIC DNA]</scope>
    <source>
        <strain evidence="5">LP-2024</strain>
        <tissue evidence="5">Aerial parts of the thallus</tissue>
    </source>
</reference>
<organism evidence="5 6">
    <name type="scientific">Riccia sorocarpa</name>
    <dbReference type="NCBI Taxonomy" id="122646"/>
    <lineage>
        <taxon>Eukaryota</taxon>
        <taxon>Viridiplantae</taxon>
        <taxon>Streptophyta</taxon>
        <taxon>Embryophyta</taxon>
        <taxon>Marchantiophyta</taxon>
        <taxon>Marchantiopsida</taxon>
        <taxon>Marchantiidae</taxon>
        <taxon>Marchantiales</taxon>
        <taxon>Ricciaceae</taxon>
        <taxon>Riccia</taxon>
    </lineage>
</organism>
<dbReference type="PANTHER" id="PTHR19446">
    <property type="entry name" value="REVERSE TRANSCRIPTASES"/>
    <property type="match status" value="1"/>
</dbReference>
<feature type="region of interest" description="Disordered" evidence="3">
    <location>
        <begin position="1"/>
        <end position="135"/>
    </location>
</feature>
<feature type="compositionally biased region" description="Basic and acidic residues" evidence="3">
    <location>
        <begin position="596"/>
        <end position="607"/>
    </location>
</feature>
<feature type="compositionally biased region" description="Polar residues" evidence="3">
    <location>
        <begin position="117"/>
        <end position="135"/>
    </location>
</feature>
<gene>
    <name evidence="5" type="ORF">R1sor_011307</name>
</gene>
<feature type="region of interest" description="Disordered" evidence="3">
    <location>
        <begin position="657"/>
        <end position="717"/>
    </location>
</feature>
<feature type="compositionally biased region" description="Basic residues" evidence="3">
    <location>
        <begin position="466"/>
        <end position="475"/>
    </location>
</feature>
<dbReference type="Pfam" id="PF13966">
    <property type="entry name" value="zf-RVT"/>
    <property type="match status" value="1"/>
</dbReference>
<dbReference type="SUPFAM" id="SSF57756">
    <property type="entry name" value="Retrovirus zinc finger-like domains"/>
    <property type="match status" value="1"/>
</dbReference>
<dbReference type="SUPFAM" id="SSF56219">
    <property type="entry name" value="DNase I-like"/>
    <property type="match status" value="1"/>
</dbReference>
<feature type="domain" description="CCHC-type" evidence="4">
    <location>
        <begin position="387"/>
        <end position="402"/>
    </location>
</feature>
<accession>A0ABD3I1V7</accession>
<name>A0ABD3I1V7_9MARC</name>
<dbReference type="Pfam" id="PF00098">
    <property type="entry name" value="zf-CCHC"/>
    <property type="match status" value="1"/>
</dbReference>
<dbReference type="PROSITE" id="PS50158">
    <property type="entry name" value="ZF_CCHC"/>
    <property type="match status" value="1"/>
</dbReference>
<feature type="compositionally biased region" description="Low complexity" evidence="3">
    <location>
        <begin position="432"/>
        <end position="445"/>
    </location>
</feature>
<proteinExistence type="predicted"/>
<feature type="compositionally biased region" description="Basic and acidic residues" evidence="3">
    <location>
        <begin position="1"/>
        <end position="18"/>
    </location>
</feature>
<protein>
    <recommendedName>
        <fullName evidence="4">CCHC-type domain-containing protein</fullName>
    </recommendedName>
</protein>
<dbReference type="InterPro" id="IPR026960">
    <property type="entry name" value="RVT-Znf"/>
</dbReference>
<dbReference type="Gene3D" id="3.60.10.10">
    <property type="entry name" value="Endonuclease/exonuclease/phosphatase"/>
    <property type="match status" value="1"/>
</dbReference>
<feature type="compositionally biased region" description="Basic and acidic residues" evidence="3">
    <location>
        <begin position="676"/>
        <end position="690"/>
    </location>
</feature>
<dbReference type="InterPro" id="IPR000477">
    <property type="entry name" value="RT_dom"/>
</dbReference>
<dbReference type="GO" id="GO:0008270">
    <property type="term" value="F:zinc ion binding"/>
    <property type="evidence" value="ECO:0007669"/>
    <property type="project" value="UniProtKB-KW"/>
</dbReference>
<keyword evidence="1" id="KW-0479">Metal-binding</keyword>
<evidence type="ECO:0000256" key="3">
    <source>
        <dbReference type="SAM" id="MobiDB-lite"/>
    </source>
</evidence>
<dbReference type="Pfam" id="PF00078">
    <property type="entry name" value="RVT_1"/>
    <property type="match status" value="1"/>
</dbReference>
<feature type="region of interest" description="Disordered" evidence="3">
    <location>
        <begin position="407"/>
        <end position="607"/>
    </location>
</feature>
<evidence type="ECO:0000256" key="2">
    <source>
        <dbReference type="SAM" id="Coils"/>
    </source>
</evidence>
<dbReference type="EMBL" id="JBJQOH010000002">
    <property type="protein sequence ID" value="KAL3697231.1"/>
    <property type="molecule type" value="Genomic_DNA"/>
</dbReference>
<evidence type="ECO:0000256" key="1">
    <source>
        <dbReference type="PROSITE-ProRule" id="PRU00047"/>
    </source>
</evidence>
<evidence type="ECO:0000313" key="6">
    <source>
        <dbReference type="Proteomes" id="UP001633002"/>
    </source>
</evidence>
<evidence type="ECO:0000313" key="5">
    <source>
        <dbReference type="EMBL" id="KAL3697231.1"/>
    </source>
</evidence>
<feature type="compositionally biased region" description="Low complexity" evidence="3">
    <location>
        <begin position="67"/>
        <end position="78"/>
    </location>
</feature>
<dbReference type="InterPro" id="IPR036875">
    <property type="entry name" value="Znf_CCHC_sf"/>
</dbReference>